<dbReference type="AlphaFoldDB" id="A0A8D8F7H9"/>
<organism evidence="1">
    <name type="scientific">Culex pipiens</name>
    <name type="common">House mosquito</name>
    <dbReference type="NCBI Taxonomy" id="7175"/>
    <lineage>
        <taxon>Eukaryota</taxon>
        <taxon>Metazoa</taxon>
        <taxon>Ecdysozoa</taxon>
        <taxon>Arthropoda</taxon>
        <taxon>Hexapoda</taxon>
        <taxon>Insecta</taxon>
        <taxon>Pterygota</taxon>
        <taxon>Neoptera</taxon>
        <taxon>Endopterygota</taxon>
        <taxon>Diptera</taxon>
        <taxon>Nematocera</taxon>
        <taxon>Culicoidea</taxon>
        <taxon>Culicidae</taxon>
        <taxon>Culicinae</taxon>
        <taxon>Culicini</taxon>
        <taxon>Culex</taxon>
        <taxon>Culex</taxon>
    </lineage>
</organism>
<proteinExistence type="predicted"/>
<dbReference type="EMBL" id="HBUE01163785">
    <property type="protein sequence ID" value="CAG6511548.1"/>
    <property type="molecule type" value="Transcribed_RNA"/>
</dbReference>
<protein>
    <submittedName>
        <fullName evidence="1">(northern house mosquito) hypothetical protein</fullName>
    </submittedName>
</protein>
<name>A0A8D8F7H9_CULPI</name>
<dbReference type="EMBL" id="HBUE01038375">
    <property type="protein sequence ID" value="CAG6459749.1"/>
    <property type="molecule type" value="Transcribed_RNA"/>
</dbReference>
<accession>A0A8D8F7H9</accession>
<reference evidence="1" key="1">
    <citation type="submission" date="2021-05" db="EMBL/GenBank/DDBJ databases">
        <authorList>
            <person name="Alioto T."/>
            <person name="Alioto T."/>
            <person name="Gomez Garrido J."/>
        </authorList>
    </citation>
    <scope>NUCLEOTIDE SEQUENCE</scope>
</reference>
<sequence length="166" mass="18448">MLRGVLFNGLFLLNLLVRVVDLEVLLLWDVILNFGRWSSSVCLFFRVSLVLWGDFSEVLLGRMSLGTFFLGDELIPLGGTFGELVGSYLQMGSVWFWSGVSLSERSNVLCLDRLFGSMFVSVLGRIGVFSACLRAWHIPRALMGTLPVTTTSLMISYRAVGLNQLS</sequence>
<evidence type="ECO:0000313" key="1">
    <source>
        <dbReference type="EMBL" id="CAG6459749.1"/>
    </source>
</evidence>
<dbReference type="EMBL" id="HBUE01269031">
    <property type="protein sequence ID" value="CAG6562979.1"/>
    <property type="molecule type" value="Transcribed_RNA"/>
</dbReference>